<proteinExistence type="predicted"/>
<evidence type="ECO:0000313" key="3">
    <source>
        <dbReference type="Proteomes" id="UP000192569"/>
    </source>
</evidence>
<dbReference type="STRING" id="698762.SAMN00808754_2131"/>
<dbReference type="Proteomes" id="UP000192569">
    <property type="component" value="Chromosome I"/>
</dbReference>
<feature type="domain" description="Na+-translocating membrane potential-generating system MpsC" evidence="1">
    <location>
        <begin position="5"/>
        <end position="113"/>
    </location>
</feature>
<dbReference type="InterPro" id="IPR018745">
    <property type="entry name" value="MpsC"/>
</dbReference>
<reference evidence="2 3" key="1">
    <citation type="submission" date="2017-04" db="EMBL/GenBank/DDBJ databases">
        <authorList>
            <person name="Afonso C.L."/>
            <person name="Miller P.J."/>
            <person name="Scott M.A."/>
            <person name="Spackman E."/>
            <person name="Goraichik I."/>
            <person name="Dimitrov K.M."/>
            <person name="Suarez D.L."/>
            <person name="Swayne D.E."/>
        </authorList>
    </citation>
    <scope>NUCLEOTIDE SEQUENCE [LARGE SCALE GENOMIC DNA]</scope>
    <source>
        <strain evidence="2 3">ToBE</strain>
    </source>
</reference>
<gene>
    <name evidence="2" type="ORF">SAMN00808754_2131</name>
</gene>
<keyword evidence="3" id="KW-1185">Reference proteome</keyword>
<dbReference type="EMBL" id="LT838272">
    <property type="protein sequence ID" value="SMB98108.1"/>
    <property type="molecule type" value="Genomic_DNA"/>
</dbReference>
<sequence length="121" mass="13879">MVLKKGQLEDEISKALMKFEKEYLGRGPQEVKTFILEDQIYVRLKGVLTLAEQHLAQTHEGKLLVKRVRTQLLENLRSVLEDMIEEITGQKVISLHTDISTITGERIIVFTLADNLEARFS</sequence>
<name>A0A1W1VXP4_9FIRM</name>
<accession>A0A1W1VXP4</accession>
<dbReference type="AlphaFoldDB" id="A0A1W1VXP4"/>
<evidence type="ECO:0000313" key="2">
    <source>
        <dbReference type="EMBL" id="SMB98108.1"/>
    </source>
</evidence>
<dbReference type="Pfam" id="PF10057">
    <property type="entry name" value="MpsC"/>
    <property type="match status" value="1"/>
</dbReference>
<organism evidence="2 3">
    <name type="scientific">Thermanaeromonas toyohensis ToBE</name>
    <dbReference type="NCBI Taxonomy" id="698762"/>
    <lineage>
        <taxon>Bacteria</taxon>
        <taxon>Bacillati</taxon>
        <taxon>Bacillota</taxon>
        <taxon>Clostridia</taxon>
        <taxon>Neomoorellales</taxon>
        <taxon>Neomoorellaceae</taxon>
        <taxon>Thermanaeromonas</taxon>
    </lineage>
</organism>
<protein>
    <submittedName>
        <fullName evidence="2">Uncharacterized protein YbcI</fullName>
    </submittedName>
</protein>
<dbReference type="RefSeq" id="WP_084665697.1">
    <property type="nucleotide sequence ID" value="NZ_LT838272.1"/>
</dbReference>
<dbReference type="OrthoDB" id="5422931at2"/>
<evidence type="ECO:0000259" key="1">
    <source>
        <dbReference type="Pfam" id="PF10057"/>
    </source>
</evidence>